<keyword evidence="2" id="KW-0472">Membrane</keyword>
<name>A0A1W1VII8_9BACT</name>
<dbReference type="Proteomes" id="UP000192266">
    <property type="component" value="Unassembled WGS sequence"/>
</dbReference>
<feature type="region of interest" description="Disordered" evidence="1">
    <location>
        <begin position="53"/>
        <end position="98"/>
    </location>
</feature>
<evidence type="ECO:0000256" key="2">
    <source>
        <dbReference type="SAM" id="Phobius"/>
    </source>
</evidence>
<accession>A0A1W1VII8</accession>
<feature type="transmembrane region" description="Helical" evidence="2">
    <location>
        <begin position="24"/>
        <end position="44"/>
    </location>
</feature>
<proteinExistence type="predicted"/>
<protein>
    <submittedName>
        <fullName evidence="3">Uncharacterized protein</fullName>
    </submittedName>
</protein>
<feature type="compositionally biased region" description="Polar residues" evidence="1">
    <location>
        <begin position="85"/>
        <end position="98"/>
    </location>
</feature>
<reference evidence="3 4" key="1">
    <citation type="submission" date="2017-04" db="EMBL/GenBank/DDBJ databases">
        <authorList>
            <person name="Afonso C.L."/>
            <person name="Miller P.J."/>
            <person name="Scott M.A."/>
            <person name="Spackman E."/>
            <person name="Goraichik I."/>
            <person name="Dimitrov K.M."/>
            <person name="Suarez D.L."/>
            <person name="Swayne D.E."/>
        </authorList>
    </citation>
    <scope>NUCLEOTIDE SEQUENCE [LARGE SCALE GENOMIC DNA]</scope>
    <source>
        <strain evidence="3 4">DSM 11622</strain>
    </source>
</reference>
<dbReference type="EMBL" id="FWWW01000062">
    <property type="protein sequence ID" value="SMB93103.1"/>
    <property type="molecule type" value="Genomic_DNA"/>
</dbReference>
<sequence>MSNQAQSGRLYSTRNTTARPPRKGLLYLLLTAVCLLVASSAYWLSKKSSAERRREAPVASTRFPASATPNSDVPASVSAGPDSATPENEIQEPSVQASTSAKPLVGAYKVLPARAYFHSEPATNSSTGKYVLRGDVVYAEGESGNFIKTRFFNSDGDPVAGWLKKTEVQLSKLSAPSTPLRATVASPRRADAAPAAAPAQPKKPAVTESAPKSAAGVVRPPATTGIVRVDTTYFYDSPDLTQRRRAFCVRGDKMTLTDSSDKAVFVTFVNWEKVRTSGWIRKEDLTIR</sequence>
<feature type="region of interest" description="Disordered" evidence="1">
    <location>
        <begin position="177"/>
        <end position="218"/>
    </location>
</feature>
<evidence type="ECO:0000313" key="3">
    <source>
        <dbReference type="EMBL" id="SMB93103.1"/>
    </source>
</evidence>
<keyword evidence="2" id="KW-1133">Transmembrane helix</keyword>
<organism evidence="3 4">
    <name type="scientific">Hymenobacter roseosalivarius DSM 11622</name>
    <dbReference type="NCBI Taxonomy" id="645990"/>
    <lineage>
        <taxon>Bacteria</taxon>
        <taxon>Pseudomonadati</taxon>
        <taxon>Bacteroidota</taxon>
        <taxon>Cytophagia</taxon>
        <taxon>Cytophagales</taxon>
        <taxon>Hymenobacteraceae</taxon>
        <taxon>Hymenobacter</taxon>
    </lineage>
</organism>
<keyword evidence="2" id="KW-0812">Transmembrane</keyword>
<dbReference type="AlphaFoldDB" id="A0A1W1VII8"/>
<keyword evidence="4" id="KW-1185">Reference proteome</keyword>
<gene>
    <name evidence="3" type="ORF">SAMN00120144_2891</name>
</gene>
<evidence type="ECO:0000256" key="1">
    <source>
        <dbReference type="SAM" id="MobiDB-lite"/>
    </source>
</evidence>
<dbReference type="STRING" id="645990.SAMN00120144_2891"/>
<feature type="compositionally biased region" description="Low complexity" evidence="1">
    <location>
        <begin position="192"/>
        <end position="204"/>
    </location>
</feature>
<evidence type="ECO:0000313" key="4">
    <source>
        <dbReference type="Proteomes" id="UP000192266"/>
    </source>
</evidence>